<evidence type="ECO:0000256" key="2">
    <source>
        <dbReference type="ARBA" id="ARBA00022578"/>
    </source>
</evidence>
<feature type="compositionally biased region" description="Basic and acidic residues" evidence="7">
    <location>
        <begin position="379"/>
        <end position="392"/>
    </location>
</feature>
<keyword evidence="4" id="KW-0862">Zinc</keyword>
<dbReference type="GO" id="GO:0006310">
    <property type="term" value="P:DNA recombination"/>
    <property type="evidence" value="ECO:0007669"/>
    <property type="project" value="UniProtKB-KW"/>
</dbReference>
<feature type="domain" description="Probable transposase IS891/IS1136/IS1341" evidence="8">
    <location>
        <begin position="164"/>
        <end position="273"/>
    </location>
</feature>
<comment type="caution">
    <text evidence="11">The sequence shown here is derived from an EMBL/GenBank/DDBJ whole genome shotgun (WGS) entry which is preliminary data.</text>
</comment>
<dbReference type="Pfam" id="PF07282">
    <property type="entry name" value="Cas12f1-like_TNB"/>
    <property type="match status" value="1"/>
</dbReference>
<dbReference type="Pfam" id="PF12323">
    <property type="entry name" value="HTH_OrfB_IS605"/>
    <property type="match status" value="1"/>
</dbReference>
<evidence type="ECO:0000256" key="3">
    <source>
        <dbReference type="ARBA" id="ARBA00022723"/>
    </source>
</evidence>
<reference evidence="11 12" key="1">
    <citation type="submission" date="2019-02" db="EMBL/GenBank/DDBJ databases">
        <title>Kribbella capetownensis sp. nov. and Kribbella speibonae sp. nov., isolated from soil.</title>
        <authorList>
            <person name="Curtis S.M."/>
            <person name="Norton I."/>
            <person name="Everest G.J."/>
            <person name="Meyers P.R."/>
        </authorList>
    </citation>
    <scope>NUCLEOTIDE SEQUENCE [LARGE SCALE GENOMIC DNA]</scope>
    <source>
        <strain evidence="11 12">YM55</strain>
    </source>
</reference>
<dbReference type="InterPro" id="IPR021027">
    <property type="entry name" value="Transposase_put_HTH"/>
</dbReference>
<evidence type="ECO:0000259" key="10">
    <source>
        <dbReference type="Pfam" id="PF12323"/>
    </source>
</evidence>
<dbReference type="NCBIfam" id="NF040570">
    <property type="entry name" value="guided_TnpB"/>
    <property type="match status" value="1"/>
</dbReference>
<keyword evidence="6" id="KW-0233">DNA recombination</keyword>
<name>A0A4V2M580_9ACTN</name>
<comment type="similarity">
    <text evidence="1">In the C-terminal section; belongs to the transposase 35 family.</text>
</comment>
<dbReference type="GO" id="GO:0046872">
    <property type="term" value="F:metal ion binding"/>
    <property type="evidence" value="ECO:0007669"/>
    <property type="project" value="UniProtKB-KW"/>
</dbReference>
<dbReference type="GO" id="GO:0003677">
    <property type="term" value="F:DNA binding"/>
    <property type="evidence" value="ECO:0007669"/>
    <property type="project" value="UniProtKB-KW"/>
</dbReference>
<keyword evidence="3" id="KW-0479">Metal-binding</keyword>
<feature type="domain" description="Cas12f1-like TNB" evidence="9">
    <location>
        <begin position="307"/>
        <end position="370"/>
    </location>
</feature>
<evidence type="ECO:0000259" key="8">
    <source>
        <dbReference type="Pfam" id="PF01385"/>
    </source>
</evidence>
<dbReference type="Proteomes" id="UP000294225">
    <property type="component" value="Unassembled WGS sequence"/>
</dbReference>
<keyword evidence="5" id="KW-0238">DNA-binding</keyword>
<keyword evidence="2" id="KW-0815">Transposition</keyword>
<evidence type="ECO:0000256" key="5">
    <source>
        <dbReference type="ARBA" id="ARBA00023125"/>
    </source>
</evidence>
<gene>
    <name evidence="11" type="ORF">E0H92_20620</name>
</gene>
<evidence type="ECO:0000313" key="12">
    <source>
        <dbReference type="Proteomes" id="UP000294225"/>
    </source>
</evidence>
<evidence type="ECO:0000256" key="6">
    <source>
        <dbReference type="ARBA" id="ARBA00023172"/>
    </source>
</evidence>
<evidence type="ECO:0000256" key="4">
    <source>
        <dbReference type="ARBA" id="ARBA00022833"/>
    </source>
</evidence>
<organism evidence="11 12">
    <name type="scientific">Kribbella speibonae</name>
    <dbReference type="NCBI Taxonomy" id="1572660"/>
    <lineage>
        <taxon>Bacteria</taxon>
        <taxon>Bacillati</taxon>
        <taxon>Actinomycetota</taxon>
        <taxon>Actinomycetes</taxon>
        <taxon>Propionibacteriales</taxon>
        <taxon>Kribbellaceae</taxon>
        <taxon>Kribbella</taxon>
    </lineage>
</organism>
<evidence type="ECO:0000259" key="9">
    <source>
        <dbReference type="Pfam" id="PF07282"/>
    </source>
</evidence>
<dbReference type="InterPro" id="IPR001959">
    <property type="entry name" value="Transposase"/>
</dbReference>
<dbReference type="GO" id="GO:0032196">
    <property type="term" value="P:transposition"/>
    <property type="evidence" value="ECO:0007669"/>
    <property type="project" value="UniProtKB-KW"/>
</dbReference>
<dbReference type="Pfam" id="PF01385">
    <property type="entry name" value="OrfB_IS605"/>
    <property type="match status" value="1"/>
</dbReference>
<dbReference type="RefSeq" id="WP_131497331.1">
    <property type="nucleotide sequence ID" value="NZ_SJKC01000002.1"/>
</dbReference>
<protein>
    <submittedName>
        <fullName evidence="11">Transposase</fullName>
    </submittedName>
</protein>
<evidence type="ECO:0000256" key="7">
    <source>
        <dbReference type="SAM" id="MobiDB-lite"/>
    </source>
</evidence>
<evidence type="ECO:0000313" key="11">
    <source>
        <dbReference type="EMBL" id="TCC38792.1"/>
    </source>
</evidence>
<feature type="region of interest" description="Disordered" evidence="7">
    <location>
        <begin position="379"/>
        <end position="398"/>
    </location>
</feature>
<dbReference type="EMBL" id="SJKC01000002">
    <property type="protein sequence ID" value="TCC38792.1"/>
    <property type="molecule type" value="Genomic_DNA"/>
</dbReference>
<dbReference type="InterPro" id="IPR010095">
    <property type="entry name" value="Cas12f1-like_TNB"/>
</dbReference>
<accession>A0A4V2M580</accession>
<dbReference type="AlphaFoldDB" id="A0A4V2M580"/>
<sequence>MSRFRMYPAPAQRAALLEQCRHARYVWNLAVEQWSMWTRDQGPTPGYAKQCRQLTEARAAFSWLRAGVQIIQQQALRDFDQAVKNFYRGTHQRPTWRRAEIHEGFRIVGPEASKVVKLNRKWAAVNIPKIGWVRFRLSRAVPEAKSYRIKRDRSGRWHLVLAAIPEPIPAPGTGTVVGVDRGVTVSAALSTGELLKCPVPPAGEQARLKHLQRRLARSRPGSKRRQLVKAAIAKLCARAGDRRGDWTEKTSTDLARRFDVIRVEDLRIAQLTRRPRPKPNLEQPGTYLPNRRRAKAGLNRGILANGWGMLVRRLEQKAPGRVEKVNPAYTSQTCAVCGHCAPGNRESQAVFRCVACGHQANADVNAAVNIAAGRAVSARRETPVRVSLKREPQPATPA</sequence>
<feature type="domain" description="Transposase putative helix-turn-helix" evidence="10">
    <location>
        <begin position="3"/>
        <end position="36"/>
    </location>
</feature>
<evidence type="ECO:0000256" key="1">
    <source>
        <dbReference type="ARBA" id="ARBA00008761"/>
    </source>
</evidence>
<proteinExistence type="inferred from homology"/>